<dbReference type="Proteomes" id="UP000663828">
    <property type="component" value="Unassembled WGS sequence"/>
</dbReference>
<keyword evidence="2" id="KW-1208">Phospholipid metabolism</keyword>
<evidence type="ECO:0008006" key="7">
    <source>
        <dbReference type="Google" id="ProtNLM"/>
    </source>
</evidence>
<dbReference type="InterPro" id="IPR011009">
    <property type="entry name" value="Kinase-like_dom_sf"/>
</dbReference>
<keyword evidence="1" id="KW-0444">Lipid biosynthesis</keyword>
<comment type="similarity">
    <text evidence="3">Belongs to the choline/ethanolamine kinase family.</text>
</comment>
<evidence type="ECO:0000313" key="5">
    <source>
        <dbReference type="EMBL" id="CAF0951885.1"/>
    </source>
</evidence>
<keyword evidence="1" id="KW-0594">Phospholipid biosynthesis</keyword>
<evidence type="ECO:0000256" key="3">
    <source>
        <dbReference type="ARBA" id="ARBA00038211"/>
    </source>
</evidence>
<evidence type="ECO:0000313" key="6">
    <source>
        <dbReference type="Proteomes" id="UP000663828"/>
    </source>
</evidence>
<dbReference type="PANTHER" id="PTHR22603">
    <property type="entry name" value="CHOLINE/ETHANOALAMINE KINASE"/>
    <property type="match status" value="1"/>
</dbReference>
<gene>
    <name evidence="5" type="ORF">EDS130_LOCUS12385</name>
    <name evidence="4" type="ORF">XAT740_LOCUS10272</name>
</gene>
<dbReference type="GO" id="GO:0004103">
    <property type="term" value="F:choline kinase activity"/>
    <property type="evidence" value="ECO:0007669"/>
    <property type="project" value="TreeGrafter"/>
</dbReference>
<dbReference type="PANTHER" id="PTHR22603:SF93">
    <property type="entry name" value="RE24176P"/>
    <property type="match status" value="1"/>
</dbReference>
<dbReference type="GO" id="GO:0006646">
    <property type="term" value="P:phosphatidylethanolamine biosynthetic process"/>
    <property type="evidence" value="ECO:0007669"/>
    <property type="project" value="TreeGrafter"/>
</dbReference>
<name>A0A814CR86_ADIRI</name>
<keyword evidence="6" id="KW-1185">Reference proteome</keyword>
<accession>A0A814CR86</accession>
<dbReference type="Pfam" id="PF01633">
    <property type="entry name" value="Choline_kinase"/>
    <property type="match status" value="1"/>
</dbReference>
<dbReference type="Gene3D" id="3.30.200.20">
    <property type="entry name" value="Phosphorylase Kinase, domain 1"/>
    <property type="match status" value="1"/>
</dbReference>
<sequence length="381" mass="44334">MGDIDNTMSPERALNLVTQVFLNEWSLLRMDDVNVTKLSGGYSNTIWLVSRTTCNKNGSSEPHQVIIKVAGGNVMRDSIQRFCSTNDIEEIIITNGASNNGCGPKLYCLSGNSMVVEYIETIKMTPLLALESNMVREIAKSLAKFHSMNLPLDKRGFNVLKKTQEFIEKVPISRTKSHWEDIKDFVKDKIHNLQDVDDFLDWNIVDELEWALLLKDKIKSRIVMSHGDSNFMNYLLRKTEIEGELRVVLCDFEYSCYCERAFDIGGHFSNFVFQWNEDNKLTGHAIPKIDQRREFLIYYLEETKKLSYIHDFDESGRDSIENVMREADYGVVLYYLFILGLMRYSFDAYIKPHSTFANLYKIMINDYNKLKHKFIEMYPKI</sequence>
<dbReference type="GO" id="GO:0004305">
    <property type="term" value="F:ethanolamine kinase activity"/>
    <property type="evidence" value="ECO:0007669"/>
    <property type="project" value="TreeGrafter"/>
</dbReference>
<evidence type="ECO:0000256" key="1">
    <source>
        <dbReference type="ARBA" id="ARBA00023209"/>
    </source>
</evidence>
<keyword evidence="1" id="KW-0443">Lipid metabolism</keyword>
<dbReference type="AlphaFoldDB" id="A0A814CR86"/>
<dbReference type="GO" id="GO:0005737">
    <property type="term" value="C:cytoplasm"/>
    <property type="evidence" value="ECO:0007669"/>
    <property type="project" value="TreeGrafter"/>
</dbReference>
<dbReference type="SUPFAM" id="SSF56112">
    <property type="entry name" value="Protein kinase-like (PK-like)"/>
    <property type="match status" value="1"/>
</dbReference>
<dbReference type="EMBL" id="CAJNOR010000545">
    <property type="protein sequence ID" value="CAF0943871.1"/>
    <property type="molecule type" value="Genomic_DNA"/>
</dbReference>
<reference evidence="4" key="1">
    <citation type="submission" date="2021-02" db="EMBL/GenBank/DDBJ databases">
        <authorList>
            <person name="Nowell W R."/>
        </authorList>
    </citation>
    <scope>NUCLEOTIDE SEQUENCE</scope>
</reference>
<dbReference type="EMBL" id="CAJNOJ010000047">
    <property type="protein sequence ID" value="CAF0951885.1"/>
    <property type="molecule type" value="Genomic_DNA"/>
</dbReference>
<evidence type="ECO:0000256" key="2">
    <source>
        <dbReference type="ARBA" id="ARBA00023264"/>
    </source>
</evidence>
<dbReference type="Gene3D" id="3.90.1200.10">
    <property type="match status" value="1"/>
</dbReference>
<dbReference type="OrthoDB" id="5796092at2759"/>
<dbReference type="Proteomes" id="UP000663852">
    <property type="component" value="Unassembled WGS sequence"/>
</dbReference>
<organism evidence="4 6">
    <name type="scientific">Adineta ricciae</name>
    <name type="common">Rotifer</name>
    <dbReference type="NCBI Taxonomy" id="249248"/>
    <lineage>
        <taxon>Eukaryota</taxon>
        <taxon>Metazoa</taxon>
        <taxon>Spiralia</taxon>
        <taxon>Gnathifera</taxon>
        <taxon>Rotifera</taxon>
        <taxon>Eurotatoria</taxon>
        <taxon>Bdelloidea</taxon>
        <taxon>Adinetida</taxon>
        <taxon>Adinetidae</taxon>
        <taxon>Adineta</taxon>
    </lineage>
</organism>
<evidence type="ECO:0000313" key="4">
    <source>
        <dbReference type="EMBL" id="CAF0943871.1"/>
    </source>
</evidence>
<protein>
    <recommendedName>
        <fullName evidence="7">Choline/ethanolamine kinase</fullName>
    </recommendedName>
</protein>
<proteinExistence type="inferred from homology"/>
<comment type="caution">
    <text evidence="4">The sequence shown here is derived from an EMBL/GenBank/DDBJ whole genome shotgun (WGS) entry which is preliminary data.</text>
</comment>